<organism evidence="1 2">
    <name type="scientific">Drosophila yakuba</name>
    <name type="common">Fruit fly</name>
    <dbReference type="NCBI Taxonomy" id="7245"/>
    <lineage>
        <taxon>Eukaryota</taxon>
        <taxon>Metazoa</taxon>
        <taxon>Ecdysozoa</taxon>
        <taxon>Arthropoda</taxon>
        <taxon>Hexapoda</taxon>
        <taxon>Insecta</taxon>
        <taxon>Pterygota</taxon>
        <taxon>Neoptera</taxon>
        <taxon>Endopterygota</taxon>
        <taxon>Diptera</taxon>
        <taxon>Brachycera</taxon>
        <taxon>Muscomorpha</taxon>
        <taxon>Ephydroidea</taxon>
        <taxon>Drosophilidae</taxon>
        <taxon>Drosophila</taxon>
        <taxon>Sophophora</taxon>
    </lineage>
</organism>
<dbReference type="eggNOG" id="KOG1075">
    <property type="taxonomic scope" value="Eukaryota"/>
</dbReference>
<keyword evidence="2" id="KW-1185">Reference proteome</keyword>
<dbReference type="HOGENOM" id="CLU_647740_0_0_1"/>
<gene>
    <name evidence="1" type="primary">Dyak\GE11262</name>
    <name evidence="1" type="synonym">dyak_GLEANR_11394</name>
    <name evidence="1" type="synonym">GE11262</name>
    <name evidence="1" type="ORF">Dyak_GE11262</name>
</gene>
<name>B4ISV7_DROYA</name>
<reference evidence="1 2" key="1">
    <citation type="journal article" date="2007" name="Nature">
        <title>Evolution of genes and genomes on the Drosophila phylogeny.</title>
        <authorList>
            <consortium name="Drosophila 12 Genomes Consortium"/>
            <person name="Clark A.G."/>
            <person name="Eisen M.B."/>
            <person name="Smith D.R."/>
            <person name="Bergman C.M."/>
            <person name="Oliver B."/>
            <person name="Markow T.A."/>
            <person name="Kaufman T.C."/>
            <person name="Kellis M."/>
            <person name="Gelbart W."/>
            <person name="Iyer V.N."/>
            <person name="Pollard D.A."/>
            <person name="Sackton T.B."/>
            <person name="Larracuente A.M."/>
            <person name="Singh N.D."/>
            <person name="Abad J.P."/>
            <person name="Abt D.N."/>
            <person name="Adryan B."/>
            <person name="Aguade M."/>
            <person name="Akashi H."/>
            <person name="Anderson W.W."/>
            <person name="Aquadro C.F."/>
            <person name="Ardell D.H."/>
            <person name="Arguello R."/>
            <person name="Artieri C.G."/>
            <person name="Barbash D.A."/>
            <person name="Barker D."/>
            <person name="Barsanti P."/>
            <person name="Batterham P."/>
            <person name="Batzoglou S."/>
            <person name="Begun D."/>
            <person name="Bhutkar A."/>
            <person name="Blanco E."/>
            <person name="Bosak S.A."/>
            <person name="Bradley R.K."/>
            <person name="Brand A.D."/>
            <person name="Brent M.R."/>
            <person name="Brooks A.N."/>
            <person name="Brown R.H."/>
            <person name="Butlin R.K."/>
            <person name="Caggese C."/>
            <person name="Calvi B.R."/>
            <person name="Bernardo de Carvalho A."/>
            <person name="Caspi A."/>
            <person name="Castrezana S."/>
            <person name="Celniker S.E."/>
            <person name="Chang J.L."/>
            <person name="Chapple C."/>
            <person name="Chatterji S."/>
            <person name="Chinwalla A."/>
            <person name="Civetta A."/>
            <person name="Clifton S.W."/>
            <person name="Comeron J.M."/>
            <person name="Costello J.C."/>
            <person name="Coyne J.A."/>
            <person name="Daub J."/>
            <person name="David R.G."/>
            <person name="Delcher A.L."/>
            <person name="Delehaunty K."/>
            <person name="Do C.B."/>
            <person name="Ebling H."/>
            <person name="Edwards K."/>
            <person name="Eickbush T."/>
            <person name="Evans J.D."/>
            <person name="Filipski A."/>
            <person name="Findeiss S."/>
            <person name="Freyhult E."/>
            <person name="Fulton L."/>
            <person name="Fulton R."/>
            <person name="Garcia A.C."/>
            <person name="Gardiner A."/>
            <person name="Garfield D.A."/>
            <person name="Garvin B.E."/>
            <person name="Gibson G."/>
            <person name="Gilbert D."/>
            <person name="Gnerre S."/>
            <person name="Godfrey J."/>
            <person name="Good R."/>
            <person name="Gotea V."/>
            <person name="Gravely B."/>
            <person name="Greenberg A.J."/>
            <person name="Griffiths-Jones S."/>
            <person name="Gross S."/>
            <person name="Guigo R."/>
            <person name="Gustafson E.A."/>
            <person name="Haerty W."/>
            <person name="Hahn M.W."/>
            <person name="Halligan D.L."/>
            <person name="Halpern A.L."/>
            <person name="Halter G.M."/>
            <person name="Han M.V."/>
            <person name="Heger A."/>
            <person name="Hillier L."/>
            <person name="Hinrichs A.S."/>
            <person name="Holmes I."/>
            <person name="Hoskins R.A."/>
            <person name="Hubisz M.J."/>
            <person name="Hultmark D."/>
            <person name="Huntley M.A."/>
            <person name="Jaffe D.B."/>
            <person name="Jagadeeshan S."/>
            <person name="Jeck W.R."/>
            <person name="Johnson J."/>
            <person name="Jones C.D."/>
            <person name="Jordan W.C."/>
            <person name="Karpen G.H."/>
            <person name="Kataoka E."/>
            <person name="Keightley P.D."/>
            <person name="Kheradpour P."/>
            <person name="Kirkness E.F."/>
            <person name="Koerich L.B."/>
            <person name="Kristiansen K."/>
            <person name="Kudrna D."/>
            <person name="Kulathinal R.J."/>
            <person name="Kumar S."/>
            <person name="Kwok R."/>
            <person name="Lander E."/>
            <person name="Langley C.H."/>
            <person name="Lapoint R."/>
            <person name="Lazzaro B.P."/>
            <person name="Lee S.J."/>
            <person name="Levesque L."/>
            <person name="Li R."/>
            <person name="Lin C.F."/>
            <person name="Lin M.F."/>
            <person name="Lindblad-Toh K."/>
            <person name="Llopart A."/>
            <person name="Long M."/>
            <person name="Low L."/>
            <person name="Lozovsky E."/>
            <person name="Lu J."/>
            <person name="Luo M."/>
            <person name="Machado C.A."/>
            <person name="Makalowski W."/>
            <person name="Marzo M."/>
            <person name="Matsuda M."/>
            <person name="Matzkin L."/>
            <person name="McAllister B."/>
            <person name="McBride C.S."/>
            <person name="McKernan B."/>
            <person name="McKernan K."/>
            <person name="Mendez-Lago M."/>
            <person name="Minx P."/>
            <person name="Mollenhauer M.U."/>
            <person name="Montooth K."/>
            <person name="Mount S.M."/>
            <person name="Mu X."/>
            <person name="Myers E."/>
            <person name="Negre B."/>
            <person name="Newfeld S."/>
            <person name="Nielsen R."/>
            <person name="Noor M.A."/>
            <person name="O'Grady P."/>
            <person name="Pachter L."/>
            <person name="Papaceit M."/>
            <person name="Parisi M.J."/>
            <person name="Parisi M."/>
            <person name="Parts L."/>
            <person name="Pedersen J.S."/>
            <person name="Pesole G."/>
            <person name="Phillippy A.M."/>
            <person name="Ponting C.P."/>
            <person name="Pop M."/>
            <person name="Porcelli D."/>
            <person name="Powell J.R."/>
            <person name="Prohaska S."/>
            <person name="Pruitt K."/>
            <person name="Puig M."/>
            <person name="Quesneville H."/>
            <person name="Ram K.R."/>
            <person name="Rand D."/>
            <person name="Rasmussen M.D."/>
            <person name="Reed L.K."/>
            <person name="Reenan R."/>
            <person name="Reily A."/>
            <person name="Remington K.A."/>
            <person name="Rieger T.T."/>
            <person name="Ritchie M.G."/>
            <person name="Robin C."/>
            <person name="Rogers Y.H."/>
            <person name="Rohde C."/>
            <person name="Rozas J."/>
            <person name="Rubenfield M.J."/>
            <person name="Ruiz A."/>
            <person name="Russo S."/>
            <person name="Salzberg S.L."/>
            <person name="Sanchez-Gracia A."/>
            <person name="Saranga D.J."/>
            <person name="Sato H."/>
            <person name="Schaeffer S.W."/>
            <person name="Schatz M.C."/>
            <person name="Schlenke T."/>
            <person name="Schwartz R."/>
            <person name="Segarra C."/>
            <person name="Singh R.S."/>
            <person name="Sirot L."/>
            <person name="Sirota M."/>
            <person name="Sisneros N.B."/>
            <person name="Smith C.D."/>
            <person name="Smith T.F."/>
            <person name="Spieth J."/>
            <person name="Stage D.E."/>
            <person name="Stark A."/>
            <person name="Stephan W."/>
            <person name="Strausberg R.L."/>
            <person name="Strempel S."/>
            <person name="Sturgill D."/>
            <person name="Sutton G."/>
            <person name="Sutton G.G."/>
            <person name="Tao W."/>
            <person name="Teichmann S."/>
            <person name="Tobari Y.N."/>
            <person name="Tomimura Y."/>
            <person name="Tsolas J.M."/>
            <person name="Valente V.L."/>
            <person name="Venter E."/>
            <person name="Venter J.C."/>
            <person name="Vicario S."/>
            <person name="Vieira F.G."/>
            <person name="Vilella A.J."/>
            <person name="Villasante A."/>
            <person name="Walenz B."/>
            <person name="Wang J."/>
            <person name="Wasserman M."/>
            <person name="Watts T."/>
            <person name="Wilson D."/>
            <person name="Wilson R.K."/>
            <person name="Wing R.A."/>
            <person name="Wolfner M.F."/>
            <person name="Wong A."/>
            <person name="Wong G.K."/>
            <person name="Wu C.I."/>
            <person name="Wu G."/>
            <person name="Yamamoto D."/>
            <person name="Yang H.P."/>
            <person name="Yang S.P."/>
            <person name="Yorke J.A."/>
            <person name="Yoshida K."/>
            <person name="Zdobnov E."/>
            <person name="Zhang P."/>
            <person name="Zhang Y."/>
            <person name="Zimin A.V."/>
            <person name="Baldwin J."/>
            <person name="Abdouelleil A."/>
            <person name="Abdulkadir J."/>
            <person name="Abebe A."/>
            <person name="Abera B."/>
            <person name="Abreu J."/>
            <person name="Acer S.C."/>
            <person name="Aftuck L."/>
            <person name="Alexander A."/>
            <person name="An P."/>
            <person name="Anderson E."/>
            <person name="Anderson S."/>
            <person name="Arachi H."/>
            <person name="Azer M."/>
            <person name="Bachantsang P."/>
            <person name="Barry A."/>
            <person name="Bayul T."/>
            <person name="Berlin A."/>
            <person name="Bessette D."/>
            <person name="Bloom T."/>
            <person name="Blye J."/>
            <person name="Boguslavskiy L."/>
            <person name="Bonnet C."/>
            <person name="Boukhgalter B."/>
            <person name="Bourzgui I."/>
            <person name="Brown A."/>
            <person name="Cahill P."/>
            <person name="Channer S."/>
            <person name="Cheshatsang Y."/>
            <person name="Chuda L."/>
            <person name="Citroen M."/>
            <person name="Collymore A."/>
            <person name="Cooke P."/>
            <person name="Costello M."/>
            <person name="D'Aco K."/>
            <person name="Daza R."/>
            <person name="De Haan G."/>
            <person name="DeGray S."/>
            <person name="DeMaso C."/>
            <person name="Dhargay N."/>
            <person name="Dooley K."/>
            <person name="Dooley E."/>
            <person name="Doricent M."/>
            <person name="Dorje P."/>
            <person name="Dorjee K."/>
            <person name="Dupes A."/>
            <person name="Elong R."/>
            <person name="Falk J."/>
            <person name="Farina A."/>
            <person name="Faro S."/>
            <person name="Ferguson D."/>
            <person name="Fisher S."/>
            <person name="Foley C.D."/>
            <person name="Franke A."/>
            <person name="Friedrich D."/>
            <person name="Gadbois L."/>
            <person name="Gearin G."/>
            <person name="Gearin C.R."/>
            <person name="Giannoukos G."/>
            <person name="Goode T."/>
            <person name="Graham J."/>
            <person name="Grandbois E."/>
            <person name="Grewal S."/>
            <person name="Gyaltsen K."/>
            <person name="Hafez N."/>
            <person name="Hagos B."/>
            <person name="Hall J."/>
            <person name="Henson C."/>
            <person name="Hollinger A."/>
            <person name="Honan T."/>
            <person name="Huard M.D."/>
            <person name="Hughes L."/>
            <person name="Hurhula B."/>
            <person name="Husby M.E."/>
            <person name="Kamat A."/>
            <person name="Kanga B."/>
            <person name="Kashin S."/>
            <person name="Khazanovich D."/>
            <person name="Kisner P."/>
            <person name="Lance K."/>
            <person name="Lara M."/>
            <person name="Lee W."/>
            <person name="Lennon N."/>
            <person name="Letendre F."/>
            <person name="LeVine R."/>
            <person name="Lipovsky A."/>
            <person name="Liu X."/>
            <person name="Liu J."/>
            <person name="Liu S."/>
            <person name="Lokyitsang T."/>
            <person name="Lokyitsang Y."/>
            <person name="Lubonja R."/>
            <person name="Lui A."/>
            <person name="MacDonald P."/>
            <person name="Magnisalis V."/>
            <person name="Maru K."/>
            <person name="Matthews C."/>
            <person name="McCusker W."/>
            <person name="McDonough S."/>
            <person name="Mehta T."/>
            <person name="Meldrim J."/>
            <person name="Meneus L."/>
            <person name="Mihai O."/>
            <person name="Mihalev A."/>
            <person name="Mihova T."/>
            <person name="Mittelman R."/>
            <person name="Mlenga V."/>
            <person name="Montmayeur A."/>
            <person name="Mulrain L."/>
            <person name="Navidi A."/>
            <person name="Naylor J."/>
            <person name="Negash T."/>
            <person name="Nguyen T."/>
            <person name="Nguyen N."/>
            <person name="Nicol R."/>
            <person name="Norbu C."/>
            <person name="Norbu N."/>
            <person name="Novod N."/>
            <person name="O'Neill B."/>
            <person name="Osman S."/>
            <person name="Markiewicz E."/>
            <person name="Oyono O.L."/>
            <person name="Patti C."/>
            <person name="Phunkhang P."/>
            <person name="Pierre F."/>
            <person name="Priest M."/>
            <person name="Raghuraman S."/>
            <person name="Rege F."/>
            <person name="Reyes R."/>
            <person name="Rise C."/>
            <person name="Rogov P."/>
            <person name="Ross K."/>
            <person name="Ryan E."/>
            <person name="Settipalli S."/>
            <person name="Shea T."/>
            <person name="Sherpa N."/>
            <person name="Shi L."/>
            <person name="Shih D."/>
            <person name="Sparrow T."/>
            <person name="Spaulding J."/>
            <person name="Stalker J."/>
            <person name="Stange-Thomann N."/>
            <person name="Stavropoulos S."/>
            <person name="Stone C."/>
            <person name="Strader C."/>
            <person name="Tesfaye S."/>
            <person name="Thomson T."/>
            <person name="Thoulutsang Y."/>
            <person name="Thoulutsang D."/>
            <person name="Topham K."/>
            <person name="Topping I."/>
            <person name="Tsamla T."/>
            <person name="Vassiliev H."/>
            <person name="Vo A."/>
            <person name="Wangchuk T."/>
            <person name="Wangdi T."/>
            <person name="Weiand M."/>
            <person name="Wilkinson J."/>
            <person name="Wilson A."/>
            <person name="Yadav S."/>
            <person name="Young G."/>
            <person name="Yu Q."/>
            <person name="Zembek L."/>
            <person name="Zhong D."/>
            <person name="Zimmer A."/>
            <person name="Zwirko Z."/>
            <person name="Jaffe D.B."/>
            <person name="Alvarez P."/>
            <person name="Brockman W."/>
            <person name="Butler J."/>
            <person name="Chin C."/>
            <person name="Gnerre S."/>
            <person name="Grabherr M."/>
            <person name="Kleber M."/>
            <person name="Mauceli E."/>
            <person name="MacCallum I."/>
        </authorList>
    </citation>
    <scope>NUCLEOTIDE SEQUENCE [LARGE SCALE GENOMIC DNA]</scope>
    <source>
        <strain evidence="2">Tai18E2 / Tucson 14021-0261.01</strain>
    </source>
</reference>
<evidence type="ECO:0000313" key="2">
    <source>
        <dbReference type="Proteomes" id="UP000002282"/>
    </source>
</evidence>
<dbReference type="AlphaFoldDB" id="B4ISV7"/>
<dbReference type="Gene3D" id="3.60.10.10">
    <property type="entry name" value="Endonuclease/exonuclease/phosphatase"/>
    <property type="match status" value="1"/>
</dbReference>
<dbReference type="Proteomes" id="UP000002282">
    <property type="component" value="Unassembled WGS sequence"/>
</dbReference>
<dbReference type="OrthoDB" id="8054617at2759"/>
<evidence type="ECO:0000313" key="1">
    <source>
        <dbReference type="EMBL" id="EDW99539.2"/>
    </source>
</evidence>
<dbReference type="PANTHER" id="PTHR19446">
    <property type="entry name" value="REVERSE TRANSCRIPTASES"/>
    <property type="match status" value="1"/>
</dbReference>
<reference evidence="1 2" key="2">
    <citation type="journal article" date="2007" name="PLoS Biol.">
        <title>Principles of genome evolution in the Drosophila melanogaster species group.</title>
        <authorList>
            <person name="Ranz J.M."/>
            <person name="Maurin D."/>
            <person name="Chan Y.S."/>
            <person name="von Grotthuss M."/>
            <person name="Hillier L.W."/>
            <person name="Roote J."/>
            <person name="Ashburner M."/>
            <person name="Bergman C.M."/>
        </authorList>
    </citation>
    <scope>NUCLEOTIDE SEQUENCE [LARGE SCALE GENOMIC DNA]</scope>
    <source>
        <strain evidence="2">Tai18E2 / Tucson 14021-0261.01</strain>
    </source>
</reference>
<sequence>MPLWVLQLNLHKSKVTSAELLIALEQGTDDLTVVMLESERNRLLVASCYMAHDRTAPPEKLRSMVEASPNEQQLIVGADANAHHCSQEEDQATLVEWLLSLLRNNLREFFQIAKHANNDVVNGEYKILLRDYNKEIRRAQSSSWRNFCSKIETAPETARLRKLLSKLPTVQSQLKREDGQWTEGSEEALTALMHGHFPGCTEISDASKHQDLLTGEEHLPTDLISSRRIQWAIDSFTGIKASGLDGIFPAMLQVTKEVFTPWLHAIFTACLSTCYIPIQWRTSRIVFLPKAGKCSHMSSKVYRTISLTSFTLKTLEKLLDVYIRNDAGRLLSSNHHAYTKGKSVETALHSLVATIEKVWSVCVYISGEFNNVTTDAIMDRLEVDNTPPAIRLWIRNSLSCRRVQSDWGTASMGKGGIVESGGR</sequence>
<accession>B4ISV7</accession>
<dbReference type="EMBL" id="CH891608">
    <property type="protein sequence ID" value="EDW99539.2"/>
    <property type="molecule type" value="Genomic_DNA"/>
</dbReference>
<proteinExistence type="predicted"/>
<dbReference type="InterPro" id="IPR036691">
    <property type="entry name" value="Endo/exonu/phosph_ase_sf"/>
</dbReference>
<dbReference type="KEGG" id="dya:Dyak_GE11262"/>
<protein>
    <submittedName>
        <fullName evidence="1">Uncharacterized protein</fullName>
    </submittedName>
</protein>